<dbReference type="PATRIC" id="fig|1346791.3.peg.3919"/>
<comment type="caution">
    <text evidence="1">The sequence shown here is derived from an EMBL/GenBank/DDBJ whole genome shotgun (WGS) entry which is preliminary data.</text>
</comment>
<evidence type="ECO:0000313" key="1">
    <source>
        <dbReference type="EMBL" id="EQB30334.1"/>
    </source>
</evidence>
<name>T0K1A1_9SPHN</name>
<dbReference type="EMBL" id="AUWY01000122">
    <property type="protein sequence ID" value="EQB30334.1"/>
    <property type="molecule type" value="Genomic_DNA"/>
</dbReference>
<reference evidence="1 2" key="1">
    <citation type="journal article" date="2013" name="Genome Announc.">
        <title>Draft Genome Sequence of Sphingobium ummariense Strain RL-3, a Hexachlorocyclohexane-Degrading Bacterium.</title>
        <authorList>
            <person name="Kohli P."/>
            <person name="Dua A."/>
            <person name="Sangwan N."/>
            <person name="Oldach P."/>
            <person name="Khurana J.P."/>
            <person name="Lal R."/>
        </authorList>
    </citation>
    <scope>NUCLEOTIDE SEQUENCE [LARGE SCALE GENOMIC DNA]</scope>
    <source>
        <strain evidence="1 2">RL-3</strain>
    </source>
</reference>
<dbReference type="AlphaFoldDB" id="T0K1A1"/>
<accession>T0K1A1</accession>
<sequence length="260" mass="28910">MIENPFFLLSAPLSFETTGIEIPASPGVNLTNDNMDMAWRSVGLDGIYVVMRCSAPVDTVAILHSNLRASDTVRIRAATTIDGTLSAPVYDTGPVPAYQGRKFAPYTTKTMIDLGQTVQSLFWRFDFTSPSNPAGQIEAARIIMGERFEVPSGIDFNWEKGQVDDSILTSGPNYEDVQEYAARPMVKATLGAMDEATFNRFDAFMMTVGRSKAVLFAPEPYNLDTAQHWTVYGRVKVDWKGQNLYHNWWDTDVQVAGLRS</sequence>
<keyword evidence="2" id="KW-1185">Reference proteome</keyword>
<dbReference type="Proteomes" id="UP000015523">
    <property type="component" value="Unassembled WGS sequence"/>
</dbReference>
<protein>
    <submittedName>
        <fullName evidence="1">Uncharacterized protein</fullName>
    </submittedName>
</protein>
<organism evidence="1 2">
    <name type="scientific">Sphingobium ummariense RL-3</name>
    <dbReference type="NCBI Taxonomy" id="1346791"/>
    <lineage>
        <taxon>Bacteria</taxon>
        <taxon>Pseudomonadati</taxon>
        <taxon>Pseudomonadota</taxon>
        <taxon>Alphaproteobacteria</taxon>
        <taxon>Sphingomonadales</taxon>
        <taxon>Sphingomonadaceae</taxon>
        <taxon>Sphingobium</taxon>
    </lineage>
</organism>
<dbReference type="STRING" id="1346791.M529_20280"/>
<evidence type="ECO:0000313" key="2">
    <source>
        <dbReference type="Proteomes" id="UP000015523"/>
    </source>
</evidence>
<dbReference type="eggNOG" id="ENOG50302Z8">
    <property type="taxonomic scope" value="Bacteria"/>
</dbReference>
<dbReference type="OrthoDB" id="7467387at2"/>
<dbReference type="RefSeq" id="WP_021319640.1">
    <property type="nucleotide sequence ID" value="NZ_AUWY01000122.1"/>
</dbReference>
<proteinExistence type="predicted"/>
<gene>
    <name evidence="1" type="ORF">M529_20280</name>
</gene>